<keyword evidence="2" id="KW-0378">Hydrolase</keyword>
<keyword evidence="6" id="KW-0472">Membrane</keyword>
<gene>
    <name evidence="9" type="primary">LOC107221871</name>
</gene>
<dbReference type="HAMAP" id="MF_01876">
    <property type="entry name" value="PsiMP_glycosidase"/>
    <property type="match status" value="1"/>
</dbReference>
<dbReference type="GO" id="GO:0004730">
    <property type="term" value="F:pseudouridylate synthase activity"/>
    <property type="evidence" value="ECO:0007669"/>
    <property type="project" value="InterPro"/>
</dbReference>
<dbReference type="GO" id="GO:0005737">
    <property type="term" value="C:cytoplasm"/>
    <property type="evidence" value="ECO:0007669"/>
    <property type="project" value="TreeGrafter"/>
</dbReference>
<dbReference type="InterPro" id="IPR011611">
    <property type="entry name" value="PfkB_dom"/>
</dbReference>
<evidence type="ECO:0000256" key="4">
    <source>
        <dbReference type="ARBA" id="ARBA00023239"/>
    </source>
</evidence>
<dbReference type="Pfam" id="PF04227">
    <property type="entry name" value="Indigoidine_A"/>
    <property type="match status" value="1"/>
</dbReference>
<dbReference type="KEGG" id="nlo:107221871"/>
<keyword evidence="4" id="KW-0456">Lyase</keyword>
<keyword evidence="1" id="KW-0479">Metal-binding</keyword>
<dbReference type="RefSeq" id="XP_015516514.2">
    <property type="nucleotide sequence ID" value="XM_015661028.2"/>
</dbReference>
<dbReference type="InParanoid" id="A0A6J0BPJ1"/>
<feature type="transmembrane region" description="Helical" evidence="6">
    <location>
        <begin position="6"/>
        <end position="26"/>
    </location>
</feature>
<dbReference type="AlphaFoldDB" id="A0A6J0BPJ1"/>
<dbReference type="FunCoup" id="A0A6J0BPJ1">
    <property type="interactions" value="34"/>
</dbReference>
<dbReference type="Pfam" id="PF00294">
    <property type="entry name" value="PfkB"/>
    <property type="match status" value="1"/>
</dbReference>
<keyword evidence="5" id="KW-0326">Glycosidase</keyword>
<evidence type="ECO:0000256" key="2">
    <source>
        <dbReference type="ARBA" id="ARBA00022801"/>
    </source>
</evidence>
<dbReference type="InterPro" id="IPR029056">
    <property type="entry name" value="Ribokinase-like"/>
</dbReference>
<dbReference type="InterPro" id="IPR022830">
    <property type="entry name" value="Indigdn_synthA-like"/>
</dbReference>
<dbReference type="Proteomes" id="UP000829291">
    <property type="component" value="Chromosome 4"/>
</dbReference>
<keyword evidence="6" id="KW-1133">Transmembrane helix</keyword>
<dbReference type="CDD" id="cd01941">
    <property type="entry name" value="YeiC_kinase_like"/>
    <property type="match status" value="1"/>
</dbReference>
<evidence type="ECO:0000256" key="3">
    <source>
        <dbReference type="ARBA" id="ARBA00023211"/>
    </source>
</evidence>
<keyword evidence="8" id="KW-1185">Reference proteome</keyword>
<dbReference type="SUPFAM" id="SSF110581">
    <property type="entry name" value="Indigoidine synthase A-like"/>
    <property type="match status" value="1"/>
</dbReference>
<dbReference type="Gene3D" id="3.40.1190.20">
    <property type="match status" value="1"/>
</dbReference>
<dbReference type="GO" id="GO:0046872">
    <property type="term" value="F:metal ion binding"/>
    <property type="evidence" value="ECO:0007669"/>
    <property type="project" value="UniProtKB-KW"/>
</dbReference>
<evidence type="ECO:0000256" key="1">
    <source>
        <dbReference type="ARBA" id="ARBA00022723"/>
    </source>
</evidence>
<evidence type="ECO:0000313" key="9">
    <source>
        <dbReference type="RefSeq" id="XP_015516514.2"/>
    </source>
</evidence>
<dbReference type="GO" id="GO:0016798">
    <property type="term" value="F:hydrolase activity, acting on glycosyl bonds"/>
    <property type="evidence" value="ECO:0007669"/>
    <property type="project" value="UniProtKB-KW"/>
</dbReference>
<dbReference type="SUPFAM" id="SSF53613">
    <property type="entry name" value="Ribokinase-like"/>
    <property type="match status" value="1"/>
</dbReference>
<keyword evidence="3" id="KW-0464">Manganese</keyword>
<dbReference type="OrthoDB" id="198885at2759"/>
<evidence type="ECO:0000313" key="8">
    <source>
        <dbReference type="Proteomes" id="UP000829291"/>
    </source>
</evidence>
<reference evidence="9" key="1">
    <citation type="submission" date="2025-08" db="UniProtKB">
        <authorList>
            <consortium name="RefSeq"/>
        </authorList>
    </citation>
    <scope>IDENTIFICATION</scope>
    <source>
        <tissue evidence="9">Thorax and Abdomen</tissue>
    </source>
</reference>
<accession>A0A6J0BPJ1</accession>
<name>A0A6J0BPJ1_NEOLC</name>
<evidence type="ECO:0000256" key="5">
    <source>
        <dbReference type="ARBA" id="ARBA00023295"/>
    </source>
</evidence>
<dbReference type="GeneID" id="107221871"/>
<dbReference type="GO" id="GO:0006796">
    <property type="term" value="P:phosphate-containing compound metabolic process"/>
    <property type="evidence" value="ECO:0007669"/>
    <property type="project" value="UniProtKB-ARBA"/>
</dbReference>
<evidence type="ECO:0000259" key="7">
    <source>
        <dbReference type="Pfam" id="PF00294"/>
    </source>
</evidence>
<evidence type="ECO:0000256" key="6">
    <source>
        <dbReference type="SAM" id="Phobius"/>
    </source>
</evidence>
<organism evidence="9">
    <name type="scientific">Neodiprion lecontei</name>
    <name type="common">Redheaded pine sawfly</name>
    <dbReference type="NCBI Taxonomy" id="441921"/>
    <lineage>
        <taxon>Eukaryota</taxon>
        <taxon>Metazoa</taxon>
        <taxon>Ecdysozoa</taxon>
        <taxon>Arthropoda</taxon>
        <taxon>Hexapoda</taxon>
        <taxon>Insecta</taxon>
        <taxon>Pterygota</taxon>
        <taxon>Neoptera</taxon>
        <taxon>Endopterygota</taxon>
        <taxon>Hymenoptera</taxon>
        <taxon>Tenthredinoidea</taxon>
        <taxon>Diprionidae</taxon>
        <taxon>Diprioninae</taxon>
        <taxon>Neodiprion</taxon>
    </lineage>
</organism>
<proteinExistence type="inferred from homology"/>
<protein>
    <submittedName>
        <fullName evidence="9">Pseudouridine-metabolizing bifunctional protein C1861.05 isoform X1</fullName>
    </submittedName>
</protein>
<dbReference type="PANTHER" id="PTHR42909:SF1">
    <property type="entry name" value="CARBOHYDRATE KINASE PFKB DOMAIN-CONTAINING PROTEIN"/>
    <property type="match status" value="1"/>
</dbReference>
<dbReference type="InterPro" id="IPR007342">
    <property type="entry name" value="PsuG"/>
</dbReference>
<dbReference type="PANTHER" id="PTHR42909">
    <property type="entry name" value="ZGC:136858"/>
    <property type="match status" value="1"/>
</dbReference>
<sequence>MYRNTLHPYLYIIIFTLISEIITILVTKNTDHVYAFIMLRAFCSIRIFSTISTFKKCLVNHRRFSTENKTLVYSDEVLEAKKNDTPIVALESTIITHGMPYPDNLETALRVEDVVRNQGAVPATIGVLDGKVCVGIDREGLTRLSASERAKTVKCSRRDFPFVIANKLNGGTTVSGTILVANIANIPIMATGGIGGVHRFAELTFDVSADLTELGRTPIAVVCAGVKAILDIPKTLEFLETQGIPVVTVGDGDTFPAFYCRETVNKIQSPYRVASPKDAANLIKAHRELALAGGILFAVPIPQEYSLDPGEMETAIIKALRDAEQKKITGKDTTPFLLQRLTEITAGQSLRSNKALIENNVKVAAEIAVRFSIIKNAHDSSPNIETVSRSEKSGPVVIGGAILDTVVQLAEPTINFDGRTHPGKSRESCGGVGRNVAAALINLGVKETNLLSVVGDDNPGKILRQSLQGRDGMVEVRKDVNTARYVALLDFVGECKFGIGEMTAHEAISPDLVQKYRSQLEKAAILILDGNPPLATILEVLSIAAPRTIPVWYEPTDVTKATKIFQSNEYWKNCLHFISPNQNELMAIAKYLKIDVPVNSENLVLETVMKIAAQVAQHVPVVLTTLGSQGLLVSRKADKIEPFYNGDRQLIHHDSAEVQTRLYPPISFSTDSQERIVSVSGCGDCLVAGIIRGIQEGLDEASCVRLALKAASVSLTSFDPVPASLSSIKMFKYSS</sequence>
<keyword evidence="6" id="KW-0812">Transmembrane</keyword>
<feature type="domain" description="Carbohydrate kinase PfkB" evidence="7">
    <location>
        <begin position="414"/>
        <end position="718"/>
    </location>
</feature>
<dbReference type="Gene3D" id="3.40.1790.10">
    <property type="entry name" value="Indigoidine synthase domain"/>
    <property type="match status" value="1"/>
</dbReference>